<dbReference type="Gene3D" id="3.40.50.1010">
    <property type="entry name" value="5'-nuclease"/>
    <property type="match status" value="1"/>
</dbReference>
<organism evidence="6 7">
    <name type="scientific">Cyclobacterium amurskyense</name>
    <dbReference type="NCBI Taxonomy" id="320787"/>
    <lineage>
        <taxon>Bacteria</taxon>
        <taxon>Pseudomonadati</taxon>
        <taxon>Bacteroidota</taxon>
        <taxon>Cytophagia</taxon>
        <taxon>Cytophagales</taxon>
        <taxon>Cyclobacteriaceae</taxon>
        <taxon>Cyclobacterium</taxon>
    </lineage>
</organism>
<evidence type="ECO:0000256" key="4">
    <source>
        <dbReference type="ARBA" id="ARBA00046345"/>
    </source>
</evidence>
<gene>
    <name evidence="6" type="ORF">CA2015_1543</name>
</gene>
<dbReference type="AlphaFoldDB" id="A0A0H4PCY2"/>
<keyword evidence="2" id="KW-0547">Nucleotide-binding</keyword>
<dbReference type="CDD" id="cd09883">
    <property type="entry name" value="PIN_VapC_PhoHL-ATPase"/>
    <property type="match status" value="1"/>
</dbReference>
<dbReference type="EMBL" id="CP012040">
    <property type="protein sequence ID" value="AKP50980.1"/>
    <property type="molecule type" value="Genomic_DNA"/>
</dbReference>
<dbReference type="PANTHER" id="PTHR30473:SF2">
    <property type="entry name" value="PIN DOMAIN-CONTAINING PROTEIN"/>
    <property type="match status" value="1"/>
</dbReference>
<evidence type="ECO:0000256" key="1">
    <source>
        <dbReference type="ARBA" id="ARBA00010393"/>
    </source>
</evidence>
<dbReference type="InterPro" id="IPR003714">
    <property type="entry name" value="PhoH"/>
</dbReference>
<dbReference type="OrthoDB" id="9773137at2"/>
<evidence type="ECO:0000313" key="7">
    <source>
        <dbReference type="Proteomes" id="UP000036520"/>
    </source>
</evidence>
<keyword evidence="7" id="KW-1185">Reference proteome</keyword>
<comment type="similarity">
    <text evidence="4">In the N-terminal section; belongs to the PINc/VapC protein family.</text>
</comment>
<dbReference type="KEGG" id="camu:CA2015_1543"/>
<dbReference type="Pfam" id="PF13638">
    <property type="entry name" value="PIN_4"/>
    <property type="match status" value="1"/>
</dbReference>
<dbReference type="RefSeq" id="WP_048641375.1">
    <property type="nucleotide sequence ID" value="NZ_CP012040.1"/>
</dbReference>
<dbReference type="PATRIC" id="fig|320787.5.peg.1706"/>
<evidence type="ECO:0000256" key="2">
    <source>
        <dbReference type="ARBA" id="ARBA00022741"/>
    </source>
</evidence>
<dbReference type="GO" id="GO:0005829">
    <property type="term" value="C:cytosol"/>
    <property type="evidence" value="ECO:0007669"/>
    <property type="project" value="TreeGrafter"/>
</dbReference>
<protein>
    <submittedName>
        <fullName evidence="6">Phosphate starvation-inducible protein PhoH, predicted ATPase</fullName>
    </submittedName>
</protein>
<reference evidence="6 7" key="1">
    <citation type="submission" date="2015-07" db="EMBL/GenBank/DDBJ databases">
        <authorList>
            <person name="Kim K.M."/>
        </authorList>
    </citation>
    <scope>NUCLEOTIDE SEQUENCE [LARGE SCALE GENOMIC DNA]</scope>
    <source>
        <strain evidence="6 7">KCTC 12363</strain>
    </source>
</reference>
<dbReference type="SUPFAM" id="SSF52540">
    <property type="entry name" value="P-loop containing nucleoside triphosphate hydrolases"/>
    <property type="match status" value="1"/>
</dbReference>
<dbReference type="Proteomes" id="UP000036520">
    <property type="component" value="Chromosome"/>
</dbReference>
<dbReference type="PANTHER" id="PTHR30473">
    <property type="entry name" value="PROTEIN PHOH"/>
    <property type="match status" value="1"/>
</dbReference>
<evidence type="ECO:0000256" key="3">
    <source>
        <dbReference type="ARBA" id="ARBA00022840"/>
    </source>
</evidence>
<evidence type="ECO:0000313" key="6">
    <source>
        <dbReference type="EMBL" id="AKP50980.1"/>
    </source>
</evidence>
<dbReference type="GO" id="GO:0005524">
    <property type="term" value="F:ATP binding"/>
    <property type="evidence" value="ECO:0007669"/>
    <property type="project" value="UniProtKB-KW"/>
</dbReference>
<keyword evidence="3" id="KW-0067">ATP-binding</keyword>
<dbReference type="Pfam" id="PF02562">
    <property type="entry name" value="PhoH"/>
    <property type="match status" value="1"/>
</dbReference>
<name>A0A0H4PCY2_9BACT</name>
<comment type="similarity">
    <text evidence="1">Belongs to the PhoH family.</text>
</comment>
<dbReference type="InterPro" id="IPR051451">
    <property type="entry name" value="PhoH2-like"/>
</dbReference>
<dbReference type="InterPro" id="IPR002716">
    <property type="entry name" value="PIN_dom"/>
</dbReference>
<dbReference type="InterPro" id="IPR029060">
    <property type="entry name" value="PIN-like_dom_sf"/>
</dbReference>
<sequence length="453" mass="51515">MLKKTTNSASKIFVLDTSVILYDHHSIMNFAEHDVVIPITVLEELDQFKKGNDTKNFESREFIRLLDKLSQNHMIQNWTPLNGKNKGSFKIMMNPDNKLNANEIFGEEKNDHKILNAALSLKQTEINRKVVLVSKDINLRLKAKSLDIAAEDYETGKIKNISEIENTGKGVIDNLDNNIINSLYEKGVLEGKEVFGKRRKNLPQNNTFYILKGIESNASILAFYQSQQNLFSKISKTKAYNVSPKNAEQAFALHAILDPEIKLLTIQGVAGTGKTLLALAGALEQRKEYKQIFLARPIVPLSNKDIGYLPGDIKSKLNPYMEPLWDNLKFIQNQYQESDKEYQRITDMINQEKLVIQPLAYIRGRSLSNIFFIVDEAQNLTPHEVKTIITRAGENTKIIFTGDVFQIDTPYLDSQSNGLSYLIDRARNHSLYAHIKLEKGERSELANLANELL</sequence>
<dbReference type="SUPFAM" id="SSF88723">
    <property type="entry name" value="PIN domain-like"/>
    <property type="match status" value="1"/>
</dbReference>
<feature type="domain" description="PIN" evidence="5">
    <location>
        <begin position="11"/>
        <end position="141"/>
    </location>
</feature>
<dbReference type="FunFam" id="3.40.50.300:FF:000013">
    <property type="entry name" value="PhoH family ATPase"/>
    <property type="match status" value="1"/>
</dbReference>
<dbReference type="Gene3D" id="3.40.50.300">
    <property type="entry name" value="P-loop containing nucleotide triphosphate hydrolases"/>
    <property type="match status" value="1"/>
</dbReference>
<dbReference type="SMART" id="SM00670">
    <property type="entry name" value="PINc"/>
    <property type="match status" value="1"/>
</dbReference>
<evidence type="ECO:0000259" key="5">
    <source>
        <dbReference type="SMART" id="SM00670"/>
    </source>
</evidence>
<dbReference type="InterPro" id="IPR027417">
    <property type="entry name" value="P-loop_NTPase"/>
</dbReference>
<proteinExistence type="inferred from homology"/>
<accession>A0A0H4PCY2</accession>